<proteinExistence type="predicted"/>
<dbReference type="Pfam" id="PF12775">
    <property type="entry name" value="AAA_7"/>
    <property type="match status" value="1"/>
</dbReference>
<accession>A0AAX6T1R5</accession>
<evidence type="ECO:0000313" key="1">
    <source>
        <dbReference type="Proteomes" id="UP000694906"/>
    </source>
</evidence>
<dbReference type="SUPFAM" id="SSF52540">
    <property type="entry name" value="P-loop containing nucleoside triphosphate hydrolases"/>
    <property type="match status" value="1"/>
</dbReference>
<dbReference type="GO" id="GO:0051959">
    <property type="term" value="F:dynein light intermediate chain binding"/>
    <property type="evidence" value="ECO:0007669"/>
    <property type="project" value="InterPro"/>
</dbReference>
<reference evidence="2" key="1">
    <citation type="submission" date="2025-08" db="UniProtKB">
        <authorList>
            <consortium name="RefSeq"/>
        </authorList>
    </citation>
    <scope>IDENTIFICATION</scope>
</reference>
<organism evidence="1 2">
    <name type="scientific">Heterocephalus glaber</name>
    <name type="common">Naked mole rat</name>
    <dbReference type="NCBI Taxonomy" id="10181"/>
    <lineage>
        <taxon>Eukaryota</taxon>
        <taxon>Metazoa</taxon>
        <taxon>Chordata</taxon>
        <taxon>Craniata</taxon>
        <taxon>Vertebrata</taxon>
        <taxon>Euteleostomi</taxon>
        <taxon>Mammalia</taxon>
        <taxon>Eutheria</taxon>
        <taxon>Euarchontoglires</taxon>
        <taxon>Glires</taxon>
        <taxon>Rodentia</taxon>
        <taxon>Hystricomorpha</taxon>
        <taxon>Bathyergidae</taxon>
        <taxon>Heterocephalus</taxon>
    </lineage>
</organism>
<dbReference type="RefSeq" id="XP_021115847.1">
    <property type="nucleotide sequence ID" value="XM_021260188.1"/>
</dbReference>
<name>A0AAX6T1R5_HETGA</name>
<dbReference type="InterPro" id="IPR026983">
    <property type="entry name" value="DHC"/>
</dbReference>
<dbReference type="GO" id="GO:0030286">
    <property type="term" value="C:dynein complex"/>
    <property type="evidence" value="ECO:0007669"/>
    <property type="project" value="InterPro"/>
</dbReference>
<dbReference type="Gene3D" id="3.40.50.300">
    <property type="entry name" value="P-loop containing nucleotide triphosphate hydrolases"/>
    <property type="match status" value="1"/>
</dbReference>
<dbReference type="GO" id="GO:0007018">
    <property type="term" value="P:microtubule-based movement"/>
    <property type="evidence" value="ECO:0007669"/>
    <property type="project" value="InterPro"/>
</dbReference>
<dbReference type="PANTHER" id="PTHR22878">
    <property type="entry name" value="DYNEIN HEAVY CHAIN 6, AXONEMAL-LIKE-RELATED"/>
    <property type="match status" value="1"/>
</dbReference>
<evidence type="ECO:0000313" key="2">
    <source>
        <dbReference type="RefSeq" id="XP_021115847.1"/>
    </source>
</evidence>
<dbReference type="GO" id="GO:0045505">
    <property type="term" value="F:dynein intermediate chain binding"/>
    <property type="evidence" value="ECO:0007669"/>
    <property type="project" value="InterPro"/>
</dbReference>
<dbReference type="AlphaFoldDB" id="A0AAX6T1R5"/>
<sequence>MSCVPSWPLQMTLHFPGEGLVFDYRLEDTGISSTEDDDEEEEEGKQVAWVKWMDSSASFTLVPDTNYCNIIVPTMDTVQMSYLLGMLLTNHKPVLCIGPAGTGKTLTISDKLLKNLPLEYISHFLTFSARTSASQTQDLIDSKLEKRQGTNHSFLSPGWKGMFRPLLGRNFIFFIDDLNMPALETYGAQPPIELLRQWMDHGD</sequence>
<dbReference type="GeneID" id="110349651"/>
<dbReference type="PANTHER" id="PTHR22878:SF73">
    <property type="entry name" value="DYNEIN AXONEMAL HEAVY CHAIN 1"/>
    <property type="match status" value="1"/>
</dbReference>
<dbReference type="InterPro" id="IPR027417">
    <property type="entry name" value="P-loop_NTPase"/>
</dbReference>
<gene>
    <name evidence="2" type="primary">LOC110349651</name>
</gene>
<dbReference type="Proteomes" id="UP000694906">
    <property type="component" value="Unplaced"/>
</dbReference>
<keyword evidence="1" id="KW-1185">Reference proteome</keyword>
<protein>
    <submittedName>
        <fullName evidence="2">Dynein heavy chain 1, axonemal-like</fullName>
    </submittedName>
</protein>